<dbReference type="GO" id="GO:0005524">
    <property type="term" value="F:ATP binding"/>
    <property type="evidence" value="ECO:0007669"/>
    <property type="project" value="InterPro"/>
</dbReference>
<accession>A0A8H6T9L5</accession>
<organism evidence="2 3">
    <name type="scientific">Mycena indigotica</name>
    <dbReference type="NCBI Taxonomy" id="2126181"/>
    <lineage>
        <taxon>Eukaryota</taxon>
        <taxon>Fungi</taxon>
        <taxon>Dikarya</taxon>
        <taxon>Basidiomycota</taxon>
        <taxon>Agaricomycotina</taxon>
        <taxon>Agaricomycetes</taxon>
        <taxon>Agaricomycetidae</taxon>
        <taxon>Agaricales</taxon>
        <taxon>Marasmiineae</taxon>
        <taxon>Mycenaceae</taxon>
        <taxon>Mycena</taxon>
    </lineage>
</organism>
<dbReference type="InterPro" id="IPR001245">
    <property type="entry name" value="Ser-Thr/Tyr_kinase_cat_dom"/>
</dbReference>
<proteinExistence type="predicted"/>
<dbReference type="Gene3D" id="1.10.510.10">
    <property type="entry name" value="Transferase(Phosphotransferase) domain 1"/>
    <property type="match status" value="1"/>
</dbReference>
<dbReference type="EMBL" id="JACAZF010000002">
    <property type="protein sequence ID" value="KAF7312462.1"/>
    <property type="molecule type" value="Genomic_DNA"/>
</dbReference>
<dbReference type="InterPro" id="IPR000719">
    <property type="entry name" value="Prot_kinase_dom"/>
</dbReference>
<sequence length="165" mass="18572">MAPELIDPDRLGTRYMRTPQTDVFAFAFVCVELYTGRPPFADYSEGAAMLKILFGEREPRPSGNPAMPVLLWQYVLTYWAQEAGKRPSAAVVADNMASIATLTIARHDELLQSREPEEVESLDEAVLEAVAVNALLCKSRHQLSQLSHALQLKFRVQLVPNRRKF</sequence>
<dbReference type="PROSITE" id="PS50011">
    <property type="entry name" value="PROTEIN_KINASE_DOM"/>
    <property type="match status" value="1"/>
</dbReference>
<evidence type="ECO:0000313" key="3">
    <source>
        <dbReference type="Proteomes" id="UP000636479"/>
    </source>
</evidence>
<evidence type="ECO:0000313" key="2">
    <source>
        <dbReference type="EMBL" id="KAF7312462.1"/>
    </source>
</evidence>
<gene>
    <name evidence="2" type="ORF">MIND_00259800</name>
</gene>
<keyword evidence="2" id="KW-0418">Kinase</keyword>
<dbReference type="SUPFAM" id="SSF56112">
    <property type="entry name" value="Protein kinase-like (PK-like)"/>
    <property type="match status" value="1"/>
</dbReference>
<dbReference type="OrthoDB" id="4062651at2759"/>
<reference evidence="2" key="1">
    <citation type="submission" date="2020-05" db="EMBL/GenBank/DDBJ databases">
        <title>Mycena genomes resolve the evolution of fungal bioluminescence.</title>
        <authorList>
            <person name="Tsai I.J."/>
        </authorList>
    </citation>
    <scope>NUCLEOTIDE SEQUENCE</scope>
    <source>
        <strain evidence="2">171206Taipei</strain>
    </source>
</reference>
<feature type="domain" description="Protein kinase" evidence="1">
    <location>
        <begin position="1"/>
        <end position="110"/>
    </location>
</feature>
<evidence type="ECO:0000259" key="1">
    <source>
        <dbReference type="PROSITE" id="PS50011"/>
    </source>
</evidence>
<dbReference type="RefSeq" id="XP_037224570.1">
    <property type="nucleotide sequence ID" value="XM_037359475.1"/>
</dbReference>
<dbReference type="GeneID" id="59341991"/>
<name>A0A8H6T9L5_9AGAR</name>
<dbReference type="GO" id="GO:0004672">
    <property type="term" value="F:protein kinase activity"/>
    <property type="evidence" value="ECO:0007669"/>
    <property type="project" value="InterPro"/>
</dbReference>
<dbReference type="Proteomes" id="UP000636479">
    <property type="component" value="Unassembled WGS sequence"/>
</dbReference>
<keyword evidence="3" id="KW-1185">Reference proteome</keyword>
<protein>
    <submittedName>
        <fullName evidence="2">Kinase-like protein</fullName>
    </submittedName>
</protein>
<keyword evidence="2" id="KW-0808">Transferase</keyword>
<comment type="caution">
    <text evidence="2">The sequence shown here is derived from an EMBL/GenBank/DDBJ whole genome shotgun (WGS) entry which is preliminary data.</text>
</comment>
<dbReference type="Pfam" id="PF07714">
    <property type="entry name" value="PK_Tyr_Ser-Thr"/>
    <property type="match status" value="1"/>
</dbReference>
<dbReference type="InterPro" id="IPR011009">
    <property type="entry name" value="Kinase-like_dom_sf"/>
</dbReference>
<dbReference type="AlphaFoldDB" id="A0A8H6T9L5"/>